<evidence type="ECO:0000313" key="2">
    <source>
        <dbReference type="EMBL" id="KAK3756415.1"/>
    </source>
</evidence>
<organism evidence="2 3">
    <name type="scientific">Elysia crispata</name>
    <name type="common">lettuce slug</name>
    <dbReference type="NCBI Taxonomy" id="231223"/>
    <lineage>
        <taxon>Eukaryota</taxon>
        <taxon>Metazoa</taxon>
        <taxon>Spiralia</taxon>
        <taxon>Lophotrochozoa</taxon>
        <taxon>Mollusca</taxon>
        <taxon>Gastropoda</taxon>
        <taxon>Heterobranchia</taxon>
        <taxon>Euthyneura</taxon>
        <taxon>Panpulmonata</taxon>
        <taxon>Sacoglossa</taxon>
        <taxon>Placobranchoidea</taxon>
        <taxon>Plakobranchidae</taxon>
        <taxon>Elysia</taxon>
    </lineage>
</organism>
<evidence type="ECO:0000313" key="3">
    <source>
        <dbReference type="Proteomes" id="UP001283361"/>
    </source>
</evidence>
<name>A0AAE0YT28_9GAST</name>
<feature type="signal peptide" evidence="1">
    <location>
        <begin position="1"/>
        <end position="16"/>
    </location>
</feature>
<evidence type="ECO:0000256" key="1">
    <source>
        <dbReference type="SAM" id="SignalP"/>
    </source>
</evidence>
<keyword evidence="1" id="KW-0732">Signal</keyword>
<accession>A0AAE0YT28</accession>
<protein>
    <submittedName>
        <fullName evidence="2">Uncharacterized protein</fullName>
    </submittedName>
</protein>
<comment type="caution">
    <text evidence="2">The sequence shown here is derived from an EMBL/GenBank/DDBJ whole genome shotgun (WGS) entry which is preliminary data.</text>
</comment>
<dbReference type="AlphaFoldDB" id="A0AAE0YT28"/>
<dbReference type="EMBL" id="JAWDGP010005519">
    <property type="protein sequence ID" value="KAK3756415.1"/>
    <property type="molecule type" value="Genomic_DNA"/>
</dbReference>
<dbReference type="Proteomes" id="UP001283361">
    <property type="component" value="Unassembled WGS sequence"/>
</dbReference>
<feature type="chain" id="PRO_5041901872" evidence="1">
    <location>
        <begin position="17"/>
        <end position="87"/>
    </location>
</feature>
<reference evidence="2" key="1">
    <citation type="journal article" date="2023" name="G3 (Bethesda)">
        <title>A reference genome for the long-term kleptoplast-retaining sea slug Elysia crispata morphotype clarki.</title>
        <authorList>
            <person name="Eastman K.E."/>
            <person name="Pendleton A.L."/>
            <person name="Shaikh M.A."/>
            <person name="Suttiyut T."/>
            <person name="Ogas R."/>
            <person name="Tomko P."/>
            <person name="Gavelis G."/>
            <person name="Widhalm J.R."/>
            <person name="Wisecaver J.H."/>
        </authorList>
    </citation>
    <scope>NUCLEOTIDE SEQUENCE</scope>
    <source>
        <strain evidence="2">ECLA1</strain>
    </source>
</reference>
<keyword evidence="3" id="KW-1185">Reference proteome</keyword>
<proteinExistence type="predicted"/>
<gene>
    <name evidence="2" type="ORF">RRG08_053139</name>
</gene>
<sequence length="87" mass="9944">MKCVLVAVAVLAVCIAELHHGQHDELDALVHRQVHELYETNSLISLEECVKKCDNMFDLTDPIDEQAFDQMCEEHCKCEINHSCSHH</sequence>